<gene>
    <name evidence="2" type="ORF">CEE69_00290</name>
</gene>
<organism evidence="2 3">
    <name type="scientific">Rhodopirellula bahusiensis</name>
    <dbReference type="NCBI Taxonomy" id="2014065"/>
    <lineage>
        <taxon>Bacteria</taxon>
        <taxon>Pseudomonadati</taxon>
        <taxon>Planctomycetota</taxon>
        <taxon>Planctomycetia</taxon>
        <taxon>Pirellulales</taxon>
        <taxon>Pirellulaceae</taxon>
        <taxon>Rhodopirellula</taxon>
    </lineage>
</organism>
<evidence type="ECO:0000256" key="1">
    <source>
        <dbReference type="SAM" id="MobiDB-lite"/>
    </source>
</evidence>
<reference evidence="2 3" key="1">
    <citation type="submission" date="2017-06" db="EMBL/GenBank/DDBJ databases">
        <title>Description of Rhodopirellula bahusiensis sp. nov.</title>
        <authorList>
            <person name="Kizina J."/>
            <person name="Harder J."/>
        </authorList>
    </citation>
    <scope>NUCLEOTIDE SEQUENCE [LARGE SCALE GENOMIC DNA]</scope>
    <source>
        <strain evidence="2 3">SWK21</strain>
    </source>
</reference>
<accession>A0A2G1WCW7</accession>
<comment type="caution">
    <text evidence="2">The sequence shown here is derived from an EMBL/GenBank/DDBJ whole genome shotgun (WGS) entry which is preliminary data.</text>
</comment>
<evidence type="ECO:0000313" key="3">
    <source>
        <dbReference type="Proteomes" id="UP000225740"/>
    </source>
</evidence>
<protein>
    <submittedName>
        <fullName evidence="2">Uncharacterized protein</fullName>
    </submittedName>
</protein>
<name>A0A2G1WCW7_9BACT</name>
<sequence>MHHEGLEEHEETVRISPNFPISTPIPIRIRQIANQKSRPLRNRDSKQTDPPTTNLNLRALCALRGDRLVRIKPLRQIANNHRQPSG</sequence>
<keyword evidence="3" id="KW-1185">Reference proteome</keyword>
<proteinExistence type="predicted"/>
<dbReference type="EMBL" id="NIZW01000001">
    <property type="protein sequence ID" value="PHQ36873.1"/>
    <property type="molecule type" value="Genomic_DNA"/>
</dbReference>
<dbReference type="AlphaFoldDB" id="A0A2G1WCW7"/>
<evidence type="ECO:0000313" key="2">
    <source>
        <dbReference type="EMBL" id="PHQ36873.1"/>
    </source>
</evidence>
<feature type="region of interest" description="Disordered" evidence="1">
    <location>
        <begin position="1"/>
        <end position="55"/>
    </location>
</feature>
<dbReference type="Proteomes" id="UP000225740">
    <property type="component" value="Unassembled WGS sequence"/>
</dbReference>